<gene>
    <name evidence="1" type="ORF">BG910_05930</name>
</gene>
<protein>
    <submittedName>
        <fullName evidence="1">Uncharacterized protein</fullName>
    </submittedName>
</protein>
<organism evidence="1 2">
    <name type="scientific">Neisseria chenwenguii</name>
    <dbReference type="NCBI Taxonomy" id="1853278"/>
    <lineage>
        <taxon>Bacteria</taxon>
        <taxon>Pseudomonadati</taxon>
        <taxon>Pseudomonadota</taxon>
        <taxon>Betaproteobacteria</taxon>
        <taxon>Neisseriales</taxon>
        <taxon>Neisseriaceae</taxon>
        <taxon>Neisseria</taxon>
    </lineage>
</organism>
<name>A0A220S1V4_9NEIS</name>
<dbReference type="KEGG" id="nei:BG910_05930"/>
<sequence>MRAASGKALFARDACLNALEQGVEGFDEGSGFLQFGAADGGKIGSGAVGRFVGEDGQGVSGCG</sequence>
<keyword evidence="2" id="KW-1185">Reference proteome</keyword>
<dbReference type="AlphaFoldDB" id="A0A220S1V4"/>
<reference evidence="1 2" key="1">
    <citation type="submission" date="2017-06" db="EMBL/GenBank/DDBJ databases">
        <title>Neisseria chenwenguii sp. nov., isolated from the intestinal contents of Tibetan Plateau Pika in Yushu, Qinghai Province, China.</title>
        <authorList>
            <person name="Zhang G."/>
        </authorList>
    </citation>
    <scope>NUCLEOTIDE SEQUENCE [LARGE SCALE GENOMIC DNA]</scope>
    <source>
        <strain evidence="1 2">10023</strain>
    </source>
</reference>
<evidence type="ECO:0000313" key="1">
    <source>
        <dbReference type="EMBL" id="ASK27338.1"/>
    </source>
</evidence>
<proteinExistence type="predicted"/>
<accession>A0A220S1V4</accession>
<dbReference type="EMBL" id="CP022278">
    <property type="protein sequence ID" value="ASK27338.1"/>
    <property type="molecule type" value="Genomic_DNA"/>
</dbReference>
<dbReference type="Proteomes" id="UP000198238">
    <property type="component" value="Chromosome"/>
</dbReference>
<evidence type="ECO:0000313" key="2">
    <source>
        <dbReference type="Proteomes" id="UP000198238"/>
    </source>
</evidence>